<dbReference type="EMBL" id="MH512937">
    <property type="protein sequence ID" value="AXS76867.1"/>
    <property type="molecule type" value="mRNA"/>
</dbReference>
<name>A0A346RSM9_AMMMO</name>
<accession>A0A346RSM9</accession>
<feature type="compositionally biased region" description="Basic and acidic residues" evidence="1">
    <location>
        <begin position="96"/>
        <end position="110"/>
    </location>
</feature>
<evidence type="ECO:0000313" key="2">
    <source>
        <dbReference type="EMBL" id="AXS76867.1"/>
    </source>
</evidence>
<dbReference type="AlphaFoldDB" id="A0A346RSM9"/>
<sequence length="110" mass="12289">MAGIINKIGETLHVGGNKKEDEHKVESHGDYKGERHDEKTGVLHGFGEHKPDHYGHGEEHKEGFVDKIKDKIHGDPDHVKGEGVVKKKKDKKKHEHGHEHGHDSSSSDSD</sequence>
<dbReference type="InterPro" id="IPR039285">
    <property type="entry name" value="HIRD11-like"/>
</dbReference>
<evidence type="ECO:0000256" key="1">
    <source>
        <dbReference type="SAM" id="MobiDB-lite"/>
    </source>
</evidence>
<dbReference type="PANTHER" id="PTHR34941:SF1">
    <property type="entry name" value="DEHYDRIN HIRD11"/>
    <property type="match status" value="1"/>
</dbReference>
<proteinExistence type="evidence at transcript level"/>
<feature type="compositionally biased region" description="Basic and acidic residues" evidence="1">
    <location>
        <begin position="17"/>
        <end position="85"/>
    </location>
</feature>
<protein>
    <submittedName>
        <fullName evidence="2">Dehydrin 110</fullName>
    </submittedName>
</protein>
<organism evidence="2">
    <name type="scientific">Ammopiptanthus mongolicus</name>
    <name type="common">Piptanthus mongolicus</name>
    <dbReference type="NCBI Taxonomy" id="126911"/>
    <lineage>
        <taxon>Eukaryota</taxon>
        <taxon>Viridiplantae</taxon>
        <taxon>Streptophyta</taxon>
        <taxon>Embryophyta</taxon>
        <taxon>Tracheophyta</taxon>
        <taxon>Spermatophyta</taxon>
        <taxon>Magnoliopsida</taxon>
        <taxon>eudicotyledons</taxon>
        <taxon>Gunneridae</taxon>
        <taxon>Pentapetalae</taxon>
        <taxon>rosids</taxon>
        <taxon>fabids</taxon>
        <taxon>Fabales</taxon>
        <taxon>Fabaceae</taxon>
        <taxon>Papilionoideae</taxon>
        <taxon>50 kb inversion clade</taxon>
        <taxon>genistoids sensu lato</taxon>
        <taxon>core genistoids</taxon>
        <taxon>Sophoreae</taxon>
        <taxon>Ammopiptanthus</taxon>
    </lineage>
</organism>
<dbReference type="PANTHER" id="PTHR34941">
    <property type="entry name" value="DEHYDRIN HIRD11"/>
    <property type="match status" value="1"/>
</dbReference>
<reference evidence="2" key="1">
    <citation type="submission" date="2018-06" db="EMBL/GenBank/DDBJ databases">
        <title>Overexpression of Ammopiptanthus mongolicus dehydrin genes in Escherichia coli and Arabidopsis thaliana enhances abiotic stress tolerance.</title>
        <authorList>
            <person name="Wang Y."/>
            <person name="Lu C."/>
        </authorList>
    </citation>
    <scope>NUCLEOTIDE SEQUENCE</scope>
</reference>
<feature type="region of interest" description="Disordered" evidence="1">
    <location>
        <begin position="1"/>
        <end position="110"/>
    </location>
</feature>
<dbReference type="GO" id="GO:0046872">
    <property type="term" value="F:metal ion binding"/>
    <property type="evidence" value="ECO:0007669"/>
    <property type="project" value="InterPro"/>
</dbReference>
<gene>
    <name evidence="2" type="primary">DHN110</name>
</gene>
<feature type="compositionally biased region" description="Basic residues" evidence="1">
    <location>
        <begin position="86"/>
        <end position="95"/>
    </location>
</feature>